<gene>
    <name evidence="2" type="ORF">GCM10010470_11270</name>
</gene>
<evidence type="ECO:0000313" key="2">
    <source>
        <dbReference type="EMBL" id="GAA2779349.1"/>
    </source>
</evidence>
<evidence type="ECO:0000256" key="1">
    <source>
        <dbReference type="SAM" id="MobiDB-lite"/>
    </source>
</evidence>
<dbReference type="EMBL" id="BAAAUX010000005">
    <property type="protein sequence ID" value="GAA2779349.1"/>
    <property type="molecule type" value="Genomic_DNA"/>
</dbReference>
<reference evidence="2 3" key="1">
    <citation type="journal article" date="2019" name="Int. J. Syst. Evol. Microbiol.">
        <title>The Global Catalogue of Microorganisms (GCM) 10K type strain sequencing project: providing services to taxonomists for standard genome sequencing and annotation.</title>
        <authorList>
            <consortium name="The Broad Institute Genomics Platform"/>
            <consortium name="The Broad Institute Genome Sequencing Center for Infectious Disease"/>
            <person name="Wu L."/>
            <person name="Ma J."/>
        </authorList>
    </citation>
    <scope>NUCLEOTIDE SEQUENCE [LARGE SCALE GENOMIC DNA]</scope>
    <source>
        <strain evidence="2 3">JCM 9383</strain>
    </source>
</reference>
<comment type="caution">
    <text evidence="2">The sequence shown here is derived from an EMBL/GenBank/DDBJ whole genome shotgun (WGS) entry which is preliminary data.</text>
</comment>
<keyword evidence="3" id="KW-1185">Reference proteome</keyword>
<sequence length="108" mass="11497">MTEQPSGARSRPGPRPRLPSTVTATQSQVTHVTLIRVNDTSGAADAPRTVIARIGIFARQDAIDSPDSEIIGLSPNRPGRDVLHKATFIEMDTTRRIGGSALIPQLGS</sequence>
<feature type="region of interest" description="Disordered" evidence="1">
    <location>
        <begin position="1"/>
        <end position="26"/>
    </location>
</feature>
<feature type="compositionally biased region" description="Low complexity" evidence="1">
    <location>
        <begin position="1"/>
        <end position="11"/>
    </location>
</feature>
<name>A0ABN3V5X8_9PSEU</name>
<proteinExistence type="predicted"/>
<organism evidence="2 3">
    <name type="scientific">Saccharopolyspora taberi</name>
    <dbReference type="NCBI Taxonomy" id="60895"/>
    <lineage>
        <taxon>Bacteria</taxon>
        <taxon>Bacillati</taxon>
        <taxon>Actinomycetota</taxon>
        <taxon>Actinomycetes</taxon>
        <taxon>Pseudonocardiales</taxon>
        <taxon>Pseudonocardiaceae</taxon>
        <taxon>Saccharopolyspora</taxon>
    </lineage>
</organism>
<evidence type="ECO:0000313" key="3">
    <source>
        <dbReference type="Proteomes" id="UP001500979"/>
    </source>
</evidence>
<accession>A0ABN3V5X8</accession>
<protein>
    <submittedName>
        <fullName evidence="2">Uncharacterized protein</fullName>
    </submittedName>
</protein>
<dbReference type="Proteomes" id="UP001500979">
    <property type="component" value="Unassembled WGS sequence"/>
</dbReference>